<dbReference type="InterPro" id="IPR011711">
    <property type="entry name" value="GntR_C"/>
</dbReference>
<dbReference type="RefSeq" id="WP_127512353.1">
    <property type="nucleotide sequence ID" value="NZ_CP093326.1"/>
</dbReference>
<proteinExistence type="predicted"/>
<dbReference type="PRINTS" id="PR00035">
    <property type="entry name" value="HTHGNTR"/>
</dbReference>
<dbReference type="PANTHER" id="PTHR43537:SF24">
    <property type="entry name" value="GLUCONATE OPERON TRANSCRIPTIONAL REPRESSOR"/>
    <property type="match status" value="1"/>
</dbReference>
<keyword evidence="7" id="KW-1185">Reference proteome</keyword>
<keyword evidence="2" id="KW-0238">DNA-binding</keyword>
<dbReference type="CDD" id="cd07377">
    <property type="entry name" value="WHTH_GntR"/>
    <property type="match status" value="1"/>
</dbReference>
<evidence type="ECO:0000313" key="6">
    <source>
        <dbReference type="EMBL" id="UNK46283.1"/>
    </source>
</evidence>
<dbReference type="SUPFAM" id="SSF46785">
    <property type="entry name" value="Winged helix' DNA-binding domain"/>
    <property type="match status" value="1"/>
</dbReference>
<gene>
    <name evidence="6" type="ORF">MNQ99_02645</name>
</gene>
<evidence type="ECO:0000256" key="4">
    <source>
        <dbReference type="SAM" id="MobiDB-lite"/>
    </source>
</evidence>
<dbReference type="PROSITE" id="PS50949">
    <property type="entry name" value="HTH_GNTR"/>
    <property type="match status" value="1"/>
</dbReference>
<dbReference type="Pfam" id="PF07729">
    <property type="entry name" value="FCD"/>
    <property type="match status" value="1"/>
</dbReference>
<name>A0ABY3WCJ0_9MICC</name>
<dbReference type="Pfam" id="PF00392">
    <property type="entry name" value="GntR"/>
    <property type="match status" value="1"/>
</dbReference>
<sequence>MTSLPDAVSLSPLPALGPAPTRSGLIVESLKSAIFSGKLSPGETLVERRIADQLGVSKTPVREALIVLERSGLVATFNRRIEVRRLSFTDVRHIYEQRVLLEPWAIEDAARIDPGFAAARQALDDARQHAKDGNTAGQALANRRFHRGMYSSCENDFVVKALDSLQDLTALAVVGVLWERWPRGAAEAAEHEAIYEAAHRGDAKAAAAMMRDHITASIDLVRRHERRSDGHSAERDSLSR</sequence>
<dbReference type="SMART" id="SM00895">
    <property type="entry name" value="FCD"/>
    <property type="match status" value="1"/>
</dbReference>
<keyword evidence="1" id="KW-0805">Transcription regulation</keyword>
<dbReference type="Gene3D" id="1.20.120.530">
    <property type="entry name" value="GntR ligand-binding domain-like"/>
    <property type="match status" value="1"/>
</dbReference>
<reference evidence="6 7" key="1">
    <citation type="submission" date="2022-03" db="EMBL/GenBank/DDBJ databases">
        <title>Isotopic signatures of nitrous oxide derived from detoxification processes.</title>
        <authorList>
            <person name="Behrendt U."/>
            <person name="Buchen C."/>
            <person name="Well R."/>
            <person name="Ulrich A."/>
            <person name="Rohe L."/>
            <person name="Kolb S."/>
            <person name="Schloter M."/>
            <person name="Horn M.A."/>
            <person name="Augustin J."/>
        </authorList>
    </citation>
    <scope>NUCLEOTIDE SEQUENCE [LARGE SCALE GENOMIC DNA]</scope>
    <source>
        <strain evidence="6 7">S4-C24</strain>
    </source>
</reference>
<feature type="domain" description="HTH gntR-type" evidence="5">
    <location>
        <begin position="20"/>
        <end position="86"/>
    </location>
</feature>
<dbReference type="InterPro" id="IPR036390">
    <property type="entry name" value="WH_DNA-bd_sf"/>
</dbReference>
<dbReference type="InterPro" id="IPR036388">
    <property type="entry name" value="WH-like_DNA-bd_sf"/>
</dbReference>
<evidence type="ECO:0000256" key="3">
    <source>
        <dbReference type="ARBA" id="ARBA00023163"/>
    </source>
</evidence>
<evidence type="ECO:0000256" key="2">
    <source>
        <dbReference type="ARBA" id="ARBA00023125"/>
    </source>
</evidence>
<dbReference type="SMART" id="SM00345">
    <property type="entry name" value="HTH_GNTR"/>
    <property type="match status" value="1"/>
</dbReference>
<evidence type="ECO:0000256" key="1">
    <source>
        <dbReference type="ARBA" id="ARBA00023015"/>
    </source>
</evidence>
<dbReference type="SUPFAM" id="SSF48008">
    <property type="entry name" value="GntR ligand-binding domain-like"/>
    <property type="match status" value="1"/>
</dbReference>
<dbReference type="InterPro" id="IPR000524">
    <property type="entry name" value="Tscrpt_reg_HTH_GntR"/>
</dbReference>
<protein>
    <submittedName>
        <fullName evidence="6">GntR family transcriptional regulator</fullName>
    </submittedName>
</protein>
<dbReference type="PANTHER" id="PTHR43537">
    <property type="entry name" value="TRANSCRIPTIONAL REGULATOR, GNTR FAMILY"/>
    <property type="match status" value="1"/>
</dbReference>
<dbReference type="Proteomes" id="UP000829069">
    <property type="component" value="Chromosome"/>
</dbReference>
<evidence type="ECO:0000259" key="5">
    <source>
        <dbReference type="PROSITE" id="PS50949"/>
    </source>
</evidence>
<evidence type="ECO:0000313" key="7">
    <source>
        <dbReference type="Proteomes" id="UP000829069"/>
    </source>
</evidence>
<feature type="region of interest" description="Disordered" evidence="4">
    <location>
        <begin position="221"/>
        <end position="240"/>
    </location>
</feature>
<dbReference type="InterPro" id="IPR008920">
    <property type="entry name" value="TF_FadR/GntR_C"/>
</dbReference>
<keyword evidence="3" id="KW-0804">Transcription</keyword>
<dbReference type="Gene3D" id="1.10.10.10">
    <property type="entry name" value="Winged helix-like DNA-binding domain superfamily/Winged helix DNA-binding domain"/>
    <property type="match status" value="1"/>
</dbReference>
<organism evidence="6 7">
    <name type="scientific">Arthrobacter sulfonylureivorans</name>
    <dbReference type="NCBI Taxonomy" id="2486855"/>
    <lineage>
        <taxon>Bacteria</taxon>
        <taxon>Bacillati</taxon>
        <taxon>Actinomycetota</taxon>
        <taxon>Actinomycetes</taxon>
        <taxon>Micrococcales</taxon>
        <taxon>Micrococcaceae</taxon>
        <taxon>Arthrobacter</taxon>
    </lineage>
</organism>
<dbReference type="EMBL" id="CP093326">
    <property type="protein sequence ID" value="UNK46283.1"/>
    <property type="molecule type" value="Genomic_DNA"/>
</dbReference>
<accession>A0ABY3WCJ0</accession>